<dbReference type="OrthoDB" id="9801978at2"/>
<dbReference type="AlphaFoldDB" id="R4K587"/>
<comment type="function">
    <text evidence="10 11">Involved in cell wall formation. Catalyzes the final step in the synthesis of UDP-N-acetylmuramoyl-pentapeptide, the precursor of murein.</text>
</comment>
<evidence type="ECO:0000256" key="6">
    <source>
        <dbReference type="ARBA" id="ARBA00022960"/>
    </source>
</evidence>
<dbReference type="GO" id="GO:0005737">
    <property type="term" value="C:cytoplasm"/>
    <property type="evidence" value="ECO:0007669"/>
    <property type="project" value="UniProtKB-SubCell"/>
</dbReference>
<keyword evidence="15" id="KW-1185">Reference proteome</keyword>
<dbReference type="SUPFAM" id="SSF63418">
    <property type="entry name" value="MurE/MurF N-terminal domain"/>
    <property type="match status" value="1"/>
</dbReference>
<evidence type="ECO:0000259" key="12">
    <source>
        <dbReference type="Pfam" id="PF02875"/>
    </source>
</evidence>
<keyword evidence="2 10" id="KW-0436">Ligase</keyword>
<dbReference type="GO" id="GO:0008766">
    <property type="term" value="F:UDP-N-acetylmuramoylalanyl-D-glutamyl-2,6-diaminopimelate-D-alanyl-D-alanine ligase activity"/>
    <property type="evidence" value="ECO:0007669"/>
    <property type="project" value="RHEA"/>
</dbReference>
<feature type="domain" description="Mur ligase central" evidence="13">
    <location>
        <begin position="113"/>
        <end position="301"/>
    </location>
</feature>
<dbReference type="InterPro" id="IPR036615">
    <property type="entry name" value="Mur_ligase_C_dom_sf"/>
</dbReference>
<dbReference type="InterPro" id="IPR035911">
    <property type="entry name" value="MurE/MurF_N"/>
</dbReference>
<keyword evidence="7 10" id="KW-0573">Peptidoglycan synthesis</keyword>
<dbReference type="GO" id="GO:0008360">
    <property type="term" value="P:regulation of cell shape"/>
    <property type="evidence" value="ECO:0007669"/>
    <property type="project" value="UniProtKB-KW"/>
</dbReference>
<dbReference type="Proteomes" id="UP000013523">
    <property type="component" value="Chromosome"/>
</dbReference>
<dbReference type="GO" id="GO:0071555">
    <property type="term" value="P:cell wall organization"/>
    <property type="evidence" value="ECO:0007669"/>
    <property type="project" value="UniProtKB-KW"/>
</dbReference>
<dbReference type="Pfam" id="PF08245">
    <property type="entry name" value="Mur_ligase_M"/>
    <property type="match status" value="1"/>
</dbReference>
<reference evidence="14 15" key="1">
    <citation type="submission" date="2012-01" db="EMBL/GenBank/DDBJ databases">
        <title>Complete sequence of chromosome of Clostridium pasteurianum BC1.</title>
        <authorList>
            <consortium name="US DOE Joint Genome Institute"/>
            <person name="Lucas S."/>
            <person name="Han J."/>
            <person name="Lapidus A."/>
            <person name="Cheng J.-F."/>
            <person name="Goodwin L."/>
            <person name="Pitluck S."/>
            <person name="Peters L."/>
            <person name="Mikhailova N."/>
            <person name="Teshima H."/>
            <person name="Detter J.C."/>
            <person name="Han C."/>
            <person name="Tapia R."/>
            <person name="Land M."/>
            <person name="Hauser L."/>
            <person name="Kyrpides N."/>
            <person name="Ivanova N."/>
            <person name="Pagani I."/>
            <person name="Dunn J."/>
            <person name="Taghavi S."/>
            <person name="Francis A."/>
            <person name="van der Lelie D."/>
            <person name="Woyke T."/>
        </authorList>
    </citation>
    <scope>NUCLEOTIDE SEQUENCE [LARGE SCALE GENOMIC DNA]</scope>
    <source>
        <strain evidence="14 15">BC1</strain>
    </source>
</reference>
<evidence type="ECO:0000256" key="1">
    <source>
        <dbReference type="ARBA" id="ARBA00022490"/>
    </source>
</evidence>
<dbReference type="RefSeq" id="WP_015616027.1">
    <property type="nucleotide sequence ID" value="NC_021182.1"/>
</dbReference>
<dbReference type="HAMAP" id="MF_02019">
    <property type="entry name" value="MurF"/>
    <property type="match status" value="1"/>
</dbReference>
<keyword evidence="6 10" id="KW-0133">Cell shape</keyword>
<dbReference type="Pfam" id="PF02875">
    <property type="entry name" value="Mur_ligase_C"/>
    <property type="match status" value="1"/>
</dbReference>
<dbReference type="GO" id="GO:0009252">
    <property type="term" value="P:peptidoglycan biosynthetic process"/>
    <property type="evidence" value="ECO:0007669"/>
    <property type="project" value="UniProtKB-UniRule"/>
</dbReference>
<evidence type="ECO:0000256" key="11">
    <source>
        <dbReference type="RuleBase" id="RU004136"/>
    </source>
</evidence>
<evidence type="ECO:0000256" key="2">
    <source>
        <dbReference type="ARBA" id="ARBA00022598"/>
    </source>
</evidence>
<evidence type="ECO:0000256" key="3">
    <source>
        <dbReference type="ARBA" id="ARBA00022618"/>
    </source>
</evidence>
<dbReference type="GO" id="GO:0005524">
    <property type="term" value="F:ATP binding"/>
    <property type="evidence" value="ECO:0007669"/>
    <property type="project" value="UniProtKB-UniRule"/>
</dbReference>
<evidence type="ECO:0000256" key="10">
    <source>
        <dbReference type="HAMAP-Rule" id="MF_02019"/>
    </source>
</evidence>
<evidence type="ECO:0000256" key="8">
    <source>
        <dbReference type="ARBA" id="ARBA00023306"/>
    </source>
</evidence>
<dbReference type="EC" id="6.3.2.10" evidence="10 11"/>
<feature type="domain" description="Mur ligase C-terminal" evidence="12">
    <location>
        <begin position="324"/>
        <end position="445"/>
    </location>
</feature>
<keyword evidence="1 10" id="KW-0963">Cytoplasm</keyword>
<dbReference type="EMBL" id="CP003261">
    <property type="protein sequence ID" value="AGK97733.1"/>
    <property type="molecule type" value="Genomic_DNA"/>
</dbReference>
<comment type="similarity">
    <text evidence="10">Belongs to the MurCDEF family. MurF subfamily.</text>
</comment>
<evidence type="ECO:0000259" key="13">
    <source>
        <dbReference type="Pfam" id="PF08245"/>
    </source>
</evidence>
<dbReference type="GO" id="GO:0051301">
    <property type="term" value="P:cell division"/>
    <property type="evidence" value="ECO:0007669"/>
    <property type="project" value="UniProtKB-KW"/>
</dbReference>
<dbReference type="PATRIC" id="fig|86416.3.peg.2881"/>
<dbReference type="InterPro" id="IPR005863">
    <property type="entry name" value="UDP-N-AcMur_synth"/>
</dbReference>
<evidence type="ECO:0000256" key="5">
    <source>
        <dbReference type="ARBA" id="ARBA00022840"/>
    </source>
</evidence>
<keyword evidence="8 10" id="KW-0131">Cell cycle</keyword>
<keyword evidence="5 10" id="KW-0067">ATP-binding</keyword>
<dbReference type="GO" id="GO:0047480">
    <property type="term" value="F:UDP-N-acetylmuramoyl-tripeptide-D-alanyl-D-alanine ligase activity"/>
    <property type="evidence" value="ECO:0007669"/>
    <property type="project" value="UniProtKB-UniRule"/>
</dbReference>
<name>R4K587_CLOPA</name>
<comment type="catalytic activity">
    <reaction evidence="10 11">
        <text>D-alanyl-D-alanine + UDP-N-acetyl-alpha-D-muramoyl-L-alanyl-gamma-D-glutamyl-meso-2,6-diaminopimelate + ATP = UDP-N-acetyl-alpha-D-muramoyl-L-alanyl-gamma-D-glutamyl-meso-2,6-diaminopimeloyl-D-alanyl-D-alanine + ADP + phosphate + H(+)</text>
        <dbReference type="Rhea" id="RHEA:28374"/>
        <dbReference type="ChEBI" id="CHEBI:15378"/>
        <dbReference type="ChEBI" id="CHEBI:30616"/>
        <dbReference type="ChEBI" id="CHEBI:43474"/>
        <dbReference type="ChEBI" id="CHEBI:57822"/>
        <dbReference type="ChEBI" id="CHEBI:61386"/>
        <dbReference type="ChEBI" id="CHEBI:83905"/>
        <dbReference type="ChEBI" id="CHEBI:456216"/>
        <dbReference type="EC" id="6.3.2.10"/>
    </reaction>
</comment>
<dbReference type="SUPFAM" id="SSF53623">
    <property type="entry name" value="MurD-like peptide ligases, catalytic domain"/>
    <property type="match status" value="1"/>
</dbReference>
<dbReference type="InterPro" id="IPR051046">
    <property type="entry name" value="MurCDEF_CellWall_CoF430Synth"/>
</dbReference>
<comment type="pathway">
    <text evidence="10 11">Cell wall biogenesis; peptidoglycan biosynthesis.</text>
</comment>
<evidence type="ECO:0000313" key="15">
    <source>
        <dbReference type="Proteomes" id="UP000013523"/>
    </source>
</evidence>
<dbReference type="UniPathway" id="UPA00219"/>
<sequence length="465" mass="52500">MEYISLNSIVKAVEGKLLIKGSKELFNSISIDTRKIEPESIFIAIKGEKFNANNFTVEASKKGAALCIVDEIKFEKQDINKDTSVVIVENTKKALLKLAEFYRSTLNIKIVGITGSTGKTSTKDMTYAILSEKYKVFKTQGNFNNEIGLPLMIFNLDNSYDIAVLEMGMSNFFEIHNMVEAARPDIALITNIGISHIENLKTREYILEAKLEIADYFNDHSTLILNVDNDMLSTVTREDKIYKIIKTGIESSCDVKAENARLEETSVIFDIFKNDKLMFKDFKIDLPGKHNISNALLVIACGELFGLTYEEMNKGIEKLNMTSMRLDIVKGEKYTIVDDCYNASPDSMIAAIDVLKNISGERKIAVFGTMRELGDRAYDAHKEIGAYARKNLVDLLVVLGEFKAAFEEGFKDNEKIKYFVSTEEAAEFLESFLEKKDVILVKASRAMKFEKIVEHLKKGNKLIDR</sequence>
<dbReference type="eggNOG" id="COG0770">
    <property type="taxonomic scope" value="Bacteria"/>
</dbReference>
<dbReference type="InterPro" id="IPR004101">
    <property type="entry name" value="Mur_ligase_C"/>
</dbReference>
<dbReference type="SUPFAM" id="SSF53244">
    <property type="entry name" value="MurD-like peptide ligases, peptide-binding domain"/>
    <property type="match status" value="1"/>
</dbReference>
<dbReference type="Gene3D" id="3.90.190.20">
    <property type="entry name" value="Mur ligase, C-terminal domain"/>
    <property type="match status" value="1"/>
</dbReference>
<organism evidence="14 15">
    <name type="scientific">Clostridium pasteurianum BC1</name>
    <dbReference type="NCBI Taxonomy" id="86416"/>
    <lineage>
        <taxon>Bacteria</taxon>
        <taxon>Bacillati</taxon>
        <taxon>Bacillota</taxon>
        <taxon>Clostridia</taxon>
        <taxon>Eubacteriales</taxon>
        <taxon>Clostridiaceae</taxon>
        <taxon>Clostridium</taxon>
    </lineage>
</organism>
<evidence type="ECO:0000313" key="14">
    <source>
        <dbReference type="EMBL" id="AGK97733.1"/>
    </source>
</evidence>
<keyword evidence="3 10" id="KW-0132">Cell division</keyword>
<evidence type="ECO:0000256" key="9">
    <source>
        <dbReference type="ARBA" id="ARBA00023316"/>
    </source>
</evidence>
<feature type="binding site" evidence="10">
    <location>
        <begin position="115"/>
        <end position="121"/>
    </location>
    <ligand>
        <name>ATP</name>
        <dbReference type="ChEBI" id="CHEBI:30616"/>
    </ligand>
</feature>
<dbReference type="InterPro" id="IPR013221">
    <property type="entry name" value="Mur_ligase_cen"/>
</dbReference>
<evidence type="ECO:0000256" key="7">
    <source>
        <dbReference type="ARBA" id="ARBA00022984"/>
    </source>
</evidence>
<protein>
    <recommendedName>
        <fullName evidence="10 11">UDP-N-acetylmuramoyl-tripeptide--D-alanyl-D-alanine ligase</fullName>
        <ecNumber evidence="10 11">6.3.2.10</ecNumber>
    </recommendedName>
    <alternativeName>
        <fullName evidence="10">D-alanyl-D-alanine-adding enzyme</fullName>
    </alternativeName>
</protein>
<dbReference type="Gene3D" id="3.40.1390.10">
    <property type="entry name" value="MurE/MurF, N-terminal domain"/>
    <property type="match status" value="1"/>
</dbReference>
<dbReference type="PANTHER" id="PTHR43024:SF1">
    <property type="entry name" value="UDP-N-ACETYLMURAMOYL-TRIPEPTIDE--D-ALANYL-D-ALANINE LIGASE"/>
    <property type="match status" value="1"/>
</dbReference>
<dbReference type="STRING" id="86416.Clopa_2895"/>
<comment type="subcellular location">
    <subcellularLocation>
        <location evidence="10 11">Cytoplasm</location>
    </subcellularLocation>
</comment>
<accession>R4K587</accession>
<dbReference type="HOGENOM" id="CLU_031507_1_2_9"/>
<dbReference type="Gene3D" id="3.40.1190.10">
    <property type="entry name" value="Mur-like, catalytic domain"/>
    <property type="match status" value="1"/>
</dbReference>
<dbReference type="NCBIfam" id="TIGR01143">
    <property type="entry name" value="murF"/>
    <property type="match status" value="1"/>
</dbReference>
<dbReference type="KEGG" id="cpas:Clopa_2895"/>
<proteinExistence type="inferred from homology"/>
<gene>
    <name evidence="10" type="primary">murF</name>
    <name evidence="14" type="ORF">Clopa_2895</name>
</gene>
<dbReference type="PANTHER" id="PTHR43024">
    <property type="entry name" value="UDP-N-ACETYLMURAMOYL-TRIPEPTIDE--D-ALANYL-D-ALANINE LIGASE"/>
    <property type="match status" value="1"/>
</dbReference>
<evidence type="ECO:0000256" key="4">
    <source>
        <dbReference type="ARBA" id="ARBA00022741"/>
    </source>
</evidence>
<dbReference type="InterPro" id="IPR036565">
    <property type="entry name" value="Mur-like_cat_sf"/>
</dbReference>
<keyword evidence="9 10" id="KW-0961">Cell wall biogenesis/degradation</keyword>
<keyword evidence="4 10" id="KW-0547">Nucleotide-binding</keyword>